<feature type="compositionally biased region" description="Basic and acidic residues" evidence="1">
    <location>
        <begin position="12"/>
        <end position="21"/>
    </location>
</feature>
<keyword evidence="3" id="KW-1185">Reference proteome</keyword>
<protein>
    <submittedName>
        <fullName evidence="2">Uncharacterized protein</fullName>
    </submittedName>
</protein>
<organism evidence="2 3">
    <name type="scientific">Sphingomonas kyungheensis</name>
    <dbReference type="NCBI Taxonomy" id="1069987"/>
    <lineage>
        <taxon>Bacteria</taxon>
        <taxon>Pseudomonadati</taxon>
        <taxon>Pseudomonadota</taxon>
        <taxon>Alphaproteobacteria</taxon>
        <taxon>Sphingomonadales</taxon>
        <taxon>Sphingomonadaceae</taxon>
        <taxon>Sphingomonas</taxon>
    </lineage>
</organism>
<comment type="caution">
    <text evidence="2">The sequence shown here is derived from an EMBL/GenBank/DDBJ whole genome shotgun (WGS) entry which is preliminary data.</text>
</comment>
<evidence type="ECO:0000256" key="1">
    <source>
        <dbReference type="SAM" id="MobiDB-lite"/>
    </source>
</evidence>
<reference evidence="2 3" key="1">
    <citation type="journal article" date="2013" name="Int. J. Syst. Evol. Microbiol.">
        <title>Sphingomonas kyungheensis sp. nov., a bacterium with ginsenoside-converting activity isolated from soil of a ginseng field.</title>
        <authorList>
            <person name="Son H.M."/>
            <person name="Yang J.E."/>
            <person name="Park Y."/>
            <person name="Han C.K."/>
            <person name="Kim S.G."/>
            <person name="Kook M."/>
            <person name="Yi T.H."/>
        </authorList>
    </citation>
    <scope>NUCLEOTIDE SEQUENCE [LARGE SCALE GENOMIC DNA]</scope>
    <source>
        <strain evidence="2 3">LMG 26582</strain>
    </source>
</reference>
<evidence type="ECO:0000313" key="2">
    <source>
        <dbReference type="EMBL" id="MEI5687750.1"/>
    </source>
</evidence>
<gene>
    <name evidence="2" type="ORF">V8201_11735</name>
</gene>
<proteinExistence type="predicted"/>
<sequence>MKTIDPGAAVRDAIRRNRHTPDAQCTVHTTPPLTRDAAAAEGALVRDLIRANRNN</sequence>
<dbReference type="EMBL" id="JBBBDM010000004">
    <property type="protein sequence ID" value="MEI5687750.1"/>
    <property type="molecule type" value="Genomic_DNA"/>
</dbReference>
<feature type="region of interest" description="Disordered" evidence="1">
    <location>
        <begin position="1"/>
        <end position="37"/>
    </location>
</feature>
<name>A0ABU8H402_9SPHN</name>
<evidence type="ECO:0000313" key="3">
    <source>
        <dbReference type="Proteomes" id="UP001367771"/>
    </source>
</evidence>
<accession>A0ABU8H402</accession>
<dbReference type="RefSeq" id="WP_336545388.1">
    <property type="nucleotide sequence ID" value="NZ_JBBBDM010000004.1"/>
</dbReference>
<dbReference type="Proteomes" id="UP001367771">
    <property type="component" value="Unassembled WGS sequence"/>
</dbReference>